<dbReference type="Pfam" id="PF07883">
    <property type="entry name" value="Cupin_2"/>
    <property type="match status" value="1"/>
</dbReference>
<dbReference type="RefSeq" id="WP_076113973.1">
    <property type="nucleotide sequence ID" value="NZ_MPTB01000055.1"/>
</dbReference>
<sequence>MSGISAGQVFYLQEMIQVKPGQIASRKLSLPDIPDTARTGQEWVLYAMDEEETISSETSPSTKLIYVLEGTLRMLVDVQDCSLTAGGAVIVPRNTWHAYAAGSRCKFLQISL</sequence>
<reference evidence="2 3" key="1">
    <citation type="submission" date="2016-10" db="EMBL/GenBank/DDBJ databases">
        <title>Paenibacillus species isolates.</title>
        <authorList>
            <person name="Beno S.M."/>
        </authorList>
    </citation>
    <scope>NUCLEOTIDE SEQUENCE [LARGE SCALE GENOMIC DNA]</scope>
    <source>
        <strain evidence="2 3">FSL H7-0744</strain>
    </source>
</reference>
<keyword evidence="3" id="KW-1185">Reference proteome</keyword>
<dbReference type="InterPro" id="IPR014710">
    <property type="entry name" value="RmlC-like_jellyroll"/>
</dbReference>
<protein>
    <recommendedName>
        <fullName evidence="1">Cupin type-2 domain-containing protein</fullName>
    </recommendedName>
</protein>
<dbReference type="Gene3D" id="2.60.120.10">
    <property type="entry name" value="Jelly Rolls"/>
    <property type="match status" value="1"/>
</dbReference>
<evidence type="ECO:0000259" key="1">
    <source>
        <dbReference type="Pfam" id="PF07883"/>
    </source>
</evidence>
<name>A0ABX3GX36_PAEBO</name>
<dbReference type="InterPro" id="IPR011051">
    <property type="entry name" value="RmlC_Cupin_sf"/>
</dbReference>
<dbReference type="SUPFAM" id="SSF51182">
    <property type="entry name" value="RmlC-like cupins"/>
    <property type="match status" value="1"/>
</dbReference>
<evidence type="ECO:0000313" key="3">
    <source>
        <dbReference type="Proteomes" id="UP000187412"/>
    </source>
</evidence>
<dbReference type="InterPro" id="IPR013096">
    <property type="entry name" value="Cupin_2"/>
</dbReference>
<organism evidence="2 3">
    <name type="scientific">Paenibacillus borealis</name>
    <dbReference type="NCBI Taxonomy" id="160799"/>
    <lineage>
        <taxon>Bacteria</taxon>
        <taxon>Bacillati</taxon>
        <taxon>Bacillota</taxon>
        <taxon>Bacilli</taxon>
        <taxon>Bacillales</taxon>
        <taxon>Paenibacillaceae</taxon>
        <taxon>Paenibacillus</taxon>
    </lineage>
</organism>
<dbReference type="Proteomes" id="UP000187412">
    <property type="component" value="Unassembled WGS sequence"/>
</dbReference>
<accession>A0ABX3GX36</accession>
<gene>
    <name evidence="2" type="ORF">BSK56_29400</name>
</gene>
<evidence type="ECO:0000313" key="2">
    <source>
        <dbReference type="EMBL" id="OMD39640.1"/>
    </source>
</evidence>
<comment type="caution">
    <text evidence="2">The sequence shown here is derived from an EMBL/GenBank/DDBJ whole genome shotgun (WGS) entry which is preliminary data.</text>
</comment>
<dbReference type="EMBL" id="MPTB01000055">
    <property type="protein sequence ID" value="OMD39640.1"/>
    <property type="molecule type" value="Genomic_DNA"/>
</dbReference>
<feature type="domain" description="Cupin type-2" evidence="1">
    <location>
        <begin position="48"/>
        <end position="108"/>
    </location>
</feature>
<proteinExistence type="predicted"/>